<dbReference type="RefSeq" id="XP_003866898.1">
    <property type="nucleotide sequence ID" value="XM_003866850.1"/>
</dbReference>
<dbReference type="eggNOG" id="ENOG502S2BV">
    <property type="taxonomic scope" value="Eukaryota"/>
</dbReference>
<feature type="compositionally biased region" description="Low complexity" evidence="1">
    <location>
        <begin position="664"/>
        <end position="698"/>
    </location>
</feature>
<feature type="compositionally biased region" description="Polar residues" evidence="1">
    <location>
        <begin position="444"/>
        <end position="453"/>
    </location>
</feature>
<feature type="compositionally biased region" description="Low complexity" evidence="1">
    <location>
        <begin position="17"/>
        <end position="32"/>
    </location>
</feature>
<dbReference type="GeneID" id="14537454"/>
<name>H8WXF4_CANO9</name>
<dbReference type="InterPro" id="IPR041153">
    <property type="entry name" value="LST4_longin"/>
</dbReference>
<dbReference type="KEGG" id="cot:CORT_0A10740"/>
<dbReference type="EMBL" id="HE681719">
    <property type="protein sequence ID" value="CCG21460.1"/>
    <property type="molecule type" value="Genomic_DNA"/>
</dbReference>
<feature type="domain" description="LST4 longin" evidence="2">
    <location>
        <begin position="61"/>
        <end position="262"/>
    </location>
</feature>
<gene>
    <name evidence="3" type="ORF">CORT_0A10740</name>
</gene>
<feature type="region of interest" description="Disordered" evidence="1">
    <location>
        <begin position="500"/>
        <end position="529"/>
    </location>
</feature>
<dbReference type="AlphaFoldDB" id="H8WXF4"/>
<feature type="region of interest" description="Disordered" evidence="1">
    <location>
        <begin position="444"/>
        <end position="473"/>
    </location>
</feature>
<sequence>MLGRLFKHNPPSTQVHTPPQISSSASPPITTPFEDSHSREILYGTCNANSLKPFQFNSKYFRIIISQDGGNLRSKEILFDTAFESIQQQQQQQQQQSTSPLQSPLQQCQESRRVSLKKSTNSRIYHNTTDLNDLSFGCGLPTNEVQTITKLHTLPPITNSSTSYHAVLITRLFSISDAEVYTPNATFQQGSGDDWEPKSATTTKESRVKLHDLKINSRFSIGVVIPLECGNFVHEDIINEWSEISHFLTLLQKLVYRKLLLQLNSVIDNGNGCEYLVKKRLQFPNYILQNDFELHAQLGKLVKLVHYDNNTPRLINTNYFMKLNKTSYNSSLMNWILETLNWLEFKDGRCNTPFGNTHTDKNPSFLATLMSLLMRHRKSLGSRPYYNNSRNTREVTRVVVMTGNPAVAKRLIFILNGLIANTESVKCGDTDQYVFNMHNHNSGVTAADASQSDDNPEDEKYSTDDDWNSPSTLTNSIITERANSNSHVLEVSRVKPSAVSIPINRPKSSQGPTVGIPINTPTTSQASSSLSKSASLAQLSSSLNSSYSSLQSNYSLSKFGAGAGAGAGSSGSFMEKWKNSFSNQQHTSSNNMGGYFDEPPSLGMRKPSHQSLRTPSPAFEHDDFNWQSSSYTNSIASPMSMTPSKISRTQSLYDLYDLGMNSMSEEQLSESSHSSSSLTENHSTQTSQHHGHNHNNGNGISNVFEVKRSKTSVYTPFVSDRLVKNVAEYNRSTIQFKCKQIMESSPKCKKQDTIYEVDCQFDNKDTAQATTCEGETPTTTSTIFKHNILLPCVGYCDEYRPEFILQSCPINPKLEQQVMSSMKNDLIYYQNNYKYSKITTRTIFVNLRAREIKTIEMNIDNEKMQSQQQLGNQDKSDTQFMAQSDVNEGDKRTVNGNGIGSTSTSYKTKIHKIYSPLKCVGNKRLISHVESILFQIDELFKIQQQLYHDKKTKDKKQFHDKLLGLVAELID</sequence>
<reference evidence="3 4" key="1">
    <citation type="journal article" date="2012" name="PLoS ONE">
        <title>Sequence and analysis of the genome of the pathogenic yeast Candida orthopsilosis.</title>
        <authorList>
            <person name="Riccombeni A."/>
            <person name="Vidanes G."/>
            <person name="Proux-Wera E."/>
            <person name="Wolfe K.H."/>
            <person name="Butler G."/>
        </authorList>
    </citation>
    <scope>NUCLEOTIDE SEQUENCE [LARGE SCALE GENOMIC DNA]</scope>
    <source>
        <strain evidence="3 4">Co 90-125</strain>
    </source>
</reference>
<evidence type="ECO:0000313" key="3">
    <source>
        <dbReference type="EMBL" id="CCG21460.1"/>
    </source>
</evidence>
<keyword evidence="4" id="KW-1185">Reference proteome</keyword>
<dbReference type="Pfam" id="PF18639">
    <property type="entry name" value="Longin_2"/>
    <property type="match status" value="1"/>
</dbReference>
<proteinExistence type="predicted"/>
<feature type="region of interest" description="Disordered" evidence="1">
    <location>
        <begin position="1"/>
        <end position="33"/>
    </location>
</feature>
<evidence type="ECO:0000313" key="4">
    <source>
        <dbReference type="Proteomes" id="UP000005018"/>
    </source>
</evidence>
<dbReference type="HOGENOM" id="CLU_007917_0_0_1"/>
<protein>
    <submittedName>
        <fullName evidence="3">Lst4 protein</fullName>
    </submittedName>
</protein>
<dbReference type="Proteomes" id="UP000005018">
    <property type="component" value="Chromosome 1"/>
</dbReference>
<accession>H8WXF4</accession>
<feature type="compositionally biased region" description="Polar residues" evidence="1">
    <location>
        <begin position="583"/>
        <end position="592"/>
    </location>
</feature>
<organism evidence="3 4">
    <name type="scientific">Candida orthopsilosis (strain 90-125)</name>
    <name type="common">Yeast</name>
    <dbReference type="NCBI Taxonomy" id="1136231"/>
    <lineage>
        <taxon>Eukaryota</taxon>
        <taxon>Fungi</taxon>
        <taxon>Dikarya</taxon>
        <taxon>Ascomycota</taxon>
        <taxon>Saccharomycotina</taxon>
        <taxon>Pichiomycetes</taxon>
        <taxon>Debaryomycetaceae</taxon>
        <taxon>Candida/Lodderomyces clade</taxon>
        <taxon>Candida</taxon>
    </lineage>
</organism>
<evidence type="ECO:0000259" key="2">
    <source>
        <dbReference type="Pfam" id="PF18639"/>
    </source>
</evidence>
<evidence type="ECO:0000256" key="1">
    <source>
        <dbReference type="SAM" id="MobiDB-lite"/>
    </source>
</evidence>
<feature type="region of interest" description="Disordered" evidence="1">
    <location>
        <begin position="583"/>
        <end position="623"/>
    </location>
</feature>
<dbReference type="OrthoDB" id="4063558at2759"/>
<feature type="region of interest" description="Disordered" evidence="1">
    <location>
        <begin position="664"/>
        <end position="701"/>
    </location>
</feature>